<keyword evidence="4" id="KW-0805">Transcription regulation</keyword>
<feature type="compositionally biased region" description="Low complexity" evidence="8">
    <location>
        <begin position="394"/>
        <end position="407"/>
    </location>
</feature>
<keyword evidence="3" id="KW-0677">Repeat</keyword>
<keyword evidence="6 7" id="KW-0539">Nucleus</keyword>
<proteinExistence type="predicted"/>
<evidence type="ECO:0000313" key="10">
    <source>
        <dbReference type="EMBL" id="RFU77705.1"/>
    </source>
</evidence>
<evidence type="ECO:0000256" key="5">
    <source>
        <dbReference type="ARBA" id="ARBA00023163"/>
    </source>
</evidence>
<dbReference type="GO" id="GO:0010628">
    <property type="term" value="P:positive regulation of gene expression"/>
    <property type="evidence" value="ECO:0007669"/>
    <property type="project" value="UniProtKB-ARBA"/>
</dbReference>
<feature type="region of interest" description="Disordered" evidence="8">
    <location>
        <begin position="479"/>
        <end position="597"/>
    </location>
</feature>
<dbReference type="InterPro" id="IPR036600">
    <property type="entry name" value="PAH_sf"/>
</dbReference>
<dbReference type="Proteomes" id="UP000266272">
    <property type="component" value="Unassembled WGS sequence"/>
</dbReference>
<feature type="compositionally biased region" description="Low complexity" evidence="8">
    <location>
        <begin position="95"/>
        <end position="106"/>
    </location>
</feature>
<dbReference type="GO" id="GO:0033698">
    <property type="term" value="C:Rpd3L complex"/>
    <property type="evidence" value="ECO:0007669"/>
    <property type="project" value="UniProtKB-ARBA"/>
</dbReference>
<name>A0A395NNP7_TRIAR</name>
<dbReference type="EMBL" id="PXOA01000255">
    <property type="protein sequence ID" value="RFU77705.1"/>
    <property type="molecule type" value="Genomic_DNA"/>
</dbReference>
<dbReference type="PANTHER" id="PTHR12346">
    <property type="entry name" value="SIN3B-RELATED"/>
    <property type="match status" value="1"/>
</dbReference>
<evidence type="ECO:0000313" key="11">
    <source>
        <dbReference type="Proteomes" id="UP000266272"/>
    </source>
</evidence>
<feature type="region of interest" description="Disordered" evidence="8">
    <location>
        <begin position="1"/>
        <end position="179"/>
    </location>
</feature>
<evidence type="ECO:0000256" key="1">
    <source>
        <dbReference type="ARBA" id="ARBA00004123"/>
    </source>
</evidence>
<evidence type="ECO:0000256" key="8">
    <source>
        <dbReference type="SAM" id="MobiDB-lite"/>
    </source>
</evidence>
<dbReference type="SUPFAM" id="SSF47762">
    <property type="entry name" value="PAH2 domain"/>
    <property type="match status" value="3"/>
</dbReference>
<feature type="domain" description="Histone deacetylase interacting" evidence="9">
    <location>
        <begin position="685"/>
        <end position="786"/>
    </location>
</feature>
<evidence type="ECO:0000256" key="3">
    <source>
        <dbReference type="ARBA" id="ARBA00022737"/>
    </source>
</evidence>
<sequence>MNSQNIHGHGGGAPYDRERDMDERHRAIQQHEEMARRDQERDRERERERDSDRYPPAPHQSSAGSIPIHQPVASRIPGAIHSPGGLLANHNGNAPPISLGAPSGPLGSFGGPLQSEHGRPIQHGGPGANGQHQMFASMSHTQPPPNGSQAAPGGGVFGGPLQPQHQQEGGRGGQQNAAMVGVAPGGHQMPGGITQGQQPILNDALTYLDQVKVQFHDQPDVYNRFLDIMKDFKSQAIDTPGVINRVSELFAGHPNLIQGFNTFLPPGYRIECGAGNDPNTIRVTTPMGTTVQSIAGRGPQPEGHGLAVGGQPLFPERGSQWQQRPQHSIESPEAAFSTPVQNGANLFVQAATQGGAFDGPGGHQQRNPPQMPGSAGPPGGPNARNAHTPMPTSGPGAINGGAANPANMERRGPVEFNHAISYVNKIKDKPEIYKQFLEILQTYQREQKPIQDVYAQVTTLFNSAPDLLEDFKQFLPESAGQARAPPGRPEDGAAAGSSHTPQPGMRDGQKMPPLGSFPPPVSASKDTKKRPRTDKQTPTPGALLTEPPVSTRLPPQSINGSKRPKLSHARGSGDGASIEPTLTPVMPEPYPPRSPATSNQEEIAFFERVKKFLSNRSSMNEFLKLCNLFSQNIIDKNTLYHKGALFIGASPDLMTFWKAFVGVDSQDVVIDNRPAPPVEKVSLSNCRGYGPSYRLLPKRERLKPCSGRDELCNSVLNDEWASHPTWASEDSGFVAHRKNQFEEGLHRIEEERHDYDFNIEANLKCIQLLEPIAQQMLAMSPAEREAFHMPSALAGQSTSIFKRICKKIYGERGIDVVNDMYTHPFDVIPVLLARMKQKDEEWRFSQREWEKVWHAQTHNMHLKSLDHMGILVKSTDKRNLTAKHLVDVIKTKHEEQRRERLLKGKAPRHQFVWDFNDKDVVLDLLRLMMLYSMHNGQHSGQEKERILDFFETFVPAFFDLSEDAVQDRVPKMQPESGEEEVEDQTPAELTNGRSRRNGKKGDLLRGVLDPGRNGSKPRNQKEDSAASGSKETTPEVGSANEEEMADANDDSAVTEVSNERWMPSIPKPVVVGDNDNAFLDADGELKADGFFTRPWYNFFCNQTMFVFFSIFQTLYSRLLDIKDSKEAVAVEINRLNKPKPARDLGFTENHMTFFDFNDEPSKFWPKTLELIEDYITGEIDENRYQDVMRHYYLKNGWKLYTIQDLLKTLCRLALTCKSLDAKEKTPDLIQQYIINREREETSYQTEISARKFAEKCVKDGDLFVICWFPQKSEATIRWLQRDETTFYMDEMQLRERWQYYISSFIRVEPTEGVPRSKLQKVVLTRNLPSGDSDSDEDTIPKPVSYKENLTVSICLKSSKMIWAPGTSEFFIYDQAPKSKEQRERREKFTKTLSQYRELKLLEKMVHNPVWAKDMSPEEVQEQNKNFRKWMDEGIPPAGSNEDVDMD</sequence>
<dbReference type="FunFam" id="1.20.1160.11:FF:000002">
    <property type="entry name" value="Paired amphipathic helix protein SIN3"/>
    <property type="match status" value="1"/>
</dbReference>
<dbReference type="PANTHER" id="PTHR12346:SF0">
    <property type="entry name" value="SIN3A, ISOFORM G"/>
    <property type="match status" value="1"/>
</dbReference>
<dbReference type="InterPro" id="IPR013194">
    <property type="entry name" value="HDAC_interact_dom"/>
</dbReference>
<feature type="compositionally biased region" description="Basic and acidic residues" evidence="8">
    <location>
        <begin position="15"/>
        <end position="53"/>
    </location>
</feature>
<feature type="region of interest" description="Disordered" evidence="8">
    <location>
        <begin position="311"/>
        <end position="333"/>
    </location>
</feature>
<dbReference type="SMART" id="SM00761">
    <property type="entry name" value="HDAC_interact"/>
    <property type="match status" value="1"/>
</dbReference>
<dbReference type="Pfam" id="PF08295">
    <property type="entry name" value="Sin3_corepress"/>
    <property type="match status" value="1"/>
</dbReference>
<organism evidence="10 11">
    <name type="scientific">Trichoderma arundinaceum</name>
    <dbReference type="NCBI Taxonomy" id="490622"/>
    <lineage>
        <taxon>Eukaryota</taxon>
        <taxon>Fungi</taxon>
        <taxon>Dikarya</taxon>
        <taxon>Ascomycota</taxon>
        <taxon>Pezizomycotina</taxon>
        <taxon>Sordariomycetes</taxon>
        <taxon>Hypocreomycetidae</taxon>
        <taxon>Hypocreales</taxon>
        <taxon>Hypocreaceae</taxon>
        <taxon>Trichoderma</taxon>
    </lineage>
</organism>
<protein>
    <recommendedName>
        <fullName evidence="9">Histone deacetylase interacting domain-containing protein</fullName>
    </recommendedName>
</protein>
<dbReference type="GO" id="GO:0000122">
    <property type="term" value="P:negative regulation of transcription by RNA polymerase II"/>
    <property type="evidence" value="ECO:0007669"/>
    <property type="project" value="TreeGrafter"/>
</dbReference>
<evidence type="ECO:0000256" key="2">
    <source>
        <dbReference type="ARBA" id="ARBA00022491"/>
    </source>
</evidence>
<dbReference type="InterPro" id="IPR031693">
    <property type="entry name" value="Sin3_C"/>
</dbReference>
<accession>A0A395NNP7</accession>
<keyword evidence="2" id="KW-0678">Repressor</keyword>
<dbReference type="STRING" id="490622.A0A395NNP7"/>
<comment type="caution">
    <text evidence="10">The sequence shown here is derived from an EMBL/GenBank/DDBJ whole genome shotgun (WGS) entry which is preliminary data.</text>
</comment>
<dbReference type="InterPro" id="IPR039774">
    <property type="entry name" value="Sin3-like"/>
</dbReference>
<feature type="compositionally biased region" description="Polar residues" evidence="8">
    <location>
        <begin position="319"/>
        <end position="329"/>
    </location>
</feature>
<dbReference type="GO" id="GO:0003714">
    <property type="term" value="F:transcription corepressor activity"/>
    <property type="evidence" value="ECO:0007669"/>
    <property type="project" value="InterPro"/>
</dbReference>
<gene>
    <name evidence="10" type="ORF">TARUN_4523</name>
</gene>
<dbReference type="InterPro" id="IPR003822">
    <property type="entry name" value="PAH"/>
</dbReference>
<dbReference type="Gene3D" id="1.20.1160.11">
    <property type="entry name" value="Paired amphipathic helix"/>
    <property type="match status" value="3"/>
</dbReference>
<dbReference type="Pfam" id="PF02671">
    <property type="entry name" value="PAH"/>
    <property type="match status" value="3"/>
</dbReference>
<dbReference type="Pfam" id="PF16879">
    <property type="entry name" value="Sin3a_C"/>
    <property type="match status" value="1"/>
</dbReference>
<keyword evidence="11" id="KW-1185">Reference proteome</keyword>
<evidence type="ECO:0000256" key="7">
    <source>
        <dbReference type="PROSITE-ProRule" id="PRU00810"/>
    </source>
</evidence>
<evidence type="ECO:0000256" key="6">
    <source>
        <dbReference type="ARBA" id="ARBA00023242"/>
    </source>
</evidence>
<feature type="region of interest" description="Disordered" evidence="8">
    <location>
        <begin position="353"/>
        <end position="409"/>
    </location>
</feature>
<reference evidence="10 11" key="1">
    <citation type="journal article" date="2018" name="PLoS Pathog.">
        <title>Evolution of structural diversity of trichothecenes, a family of toxins produced by plant pathogenic and entomopathogenic fungi.</title>
        <authorList>
            <person name="Proctor R.H."/>
            <person name="McCormick S.P."/>
            <person name="Kim H.S."/>
            <person name="Cardoza R.E."/>
            <person name="Stanley A.M."/>
            <person name="Lindo L."/>
            <person name="Kelly A."/>
            <person name="Brown D.W."/>
            <person name="Lee T."/>
            <person name="Vaughan M.M."/>
            <person name="Alexander N.J."/>
            <person name="Busman M."/>
            <person name="Gutierrez S."/>
        </authorList>
    </citation>
    <scope>NUCLEOTIDE SEQUENCE [LARGE SCALE GENOMIC DNA]</scope>
    <source>
        <strain evidence="10 11">IBT 40837</strain>
    </source>
</reference>
<evidence type="ECO:0000256" key="4">
    <source>
        <dbReference type="ARBA" id="ARBA00023015"/>
    </source>
</evidence>
<dbReference type="FunFam" id="1.20.1160.11:FF:000001">
    <property type="entry name" value="Paired amphipathic helix protein Sin3"/>
    <property type="match status" value="1"/>
</dbReference>
<keyword evidence="5" id="KW-0804">Transcription</keyword>
<comment type="subcellular location">
    <subcellularLocation>
        <location evidence="1 7">Nucleus</location>
    </subcellularLocation>
</comment>
<dbReference type="PROSITE" id="PS51477">
    <property type="entry name" value="PAH"/>
    <property type="match status" value="2"/>
</dbReference>
<feature type="compositionally biased region" description="Acidic residues" evidence="8">
    <location>
        <begin position="976"/>
        <end position="985"/>
    </location>
</feature>
<dbReference type="OrthoDB" id="10265969at2759"/>
<dbReference type="FunFam" id="1.20.1160.11:FF:000003">
    <property type="entry name" value="Paired amphipathic helix SIN3-like protein"/>
    <property type="match status" value="1"/>
</dbReference>
<feature type="compositionally biased region" description="Acidic residues" evidence="8">
    <location>
        <begin position="1040"/>
        <end position="1049"/>
    </location>
</feature>
<feature type="region of interest" description="Disordered" evidence="8">
    <location>
        <begin position="967"/>
        <end position="1067"/>
    </location>
</feature>
<feature type="compositionally biased region" description="Polar residues" evidence="8">
    <location>
        <begin position="130"/>
        <end position="141"/>
    </location>
</feature>
<evidence type="ECO:0000259" key="9">
    <source>
        <dbReference type="SMART" id="SM00761"/>
    </source>
</evidence>